<name>F2UEU1_SALR5</name>
<dbReference type="GO" id="GO:0005737">
    <property type="term" value="C:cytoplasm"/>
    <property type="evidence" value="ECO:0007669"/>
    <property type="project" value="TreeGrafter"/>
</dbReference>
<dbReference type="Pfam" id="PF19270">
    <property type="entry name" value="FBO_C"/>
    <property type="match status" value="1"/>
</dbReference>
<feature type="region of interest" description="Disordered" evidence="2">
    <location>
        <begin position="182"/>
        <end position="203"/>
    </location>
</feature>
<dbReference type="GeneID" id="16072753"/>
<dbReference type="OMA" id="QLVWSNY"/>
<dbReference type="RefSeq" id="XP_004992194.1">
    <property type="nucleotide sequence ID" value="XM_004992137.1"/>
</dbReference>
<dbReference type="CDD" id="cd22146">
    <property type="entry name" value="F-box_ScMFB1-like"/>
    <property type="match status" value="1"/>
</dbReference>
<dbReference type="FunCoup" id="F2UEU1">
    <property type="interactions" value="172"/>
</dbReference>
<dbReference type="eggNOG" id="KOG2997">
    <property type="taxonomic scope" value="Eukaryota"/>
</dbReference>
<dbReference type="AlphaFoldDB" id="F2UEU1"/>
<reference evidence="4" key="1">
    <citation type="submission" date="2009-08" db="EMBL/GenBank/DDBJ databases">
        <title>Annotation of Salpingoeca rosetta.</title>
        <authorList>
            <consortium name="The Broad Institute Genome Sequencing Platform"/>
            <person name="Russ C."/>
            <person name="Cuomo C."/>
            <person name="Burger G."/>
            <person name="Gray M.W."/>
            <person name="Holland P.W.H."/>
            <person name="King N."/>
            <person name="Lang F.B.F."/>
            <person name="Roger A.J."/>
            <person name="Ruiz-Trillo I."/>
            <person name="Young S.K."/>
            <person name="Zeng Q."/>
            <person name="Gargeya S."/>
            <person name="Alvarado L."/>
            <person name="Berlin A."/>
            <person name="Chapman S.B."/>
            <person name="Chen Z."/>
            <person name="Freedman E."/>
            <person name="Gellesch M."/>
            <person name="Goldberg J."/>
            <person name="Griggs A."/>
            <person name="Gujja S."/>
            <person name="Heilman E."/>
            <person name="Heiman D."/>
            <person name="Howarth C."/>
            <person name="Mehta T."/>
            <person name="Neiman D."/>
            <person name="Pearson M."/>
            <person name="Roberts A."/>
            <person name="Saif S."/>
            <person name="Shea T."/>
            <person name="Shenoy N."/>
            <person name="Sisk P."/>
            <person name="Stolte C."/>
            <person name="Sykes S."/>
            <person name="White J."/>
            <person name="Yandava C."/>
            <person name="Haas B."/>
            <person name="Nusbaum C."/>
            <person name="Birren B."/>
        </authorList>
    </citation>
    <scope>NUCLEOTIDE SEQUENCE [LARGE SCALE GENOMIC DNA]</scope>
    <source>
        <strain evidence="4">ATCC 50818</strain>
    </source>
</reference>
<gene>
    <name evidence="4" type="ORF">PTSG_06796</name>
</gene>
<dbReference type="PANTHER" id="PTHR12874:SF9">
    <property type="entry name" value="F-BOX ONLY PROTEIN 48"/>
    <property type="match status" value="1"/>
</dbReference>
<keyword evidence="5" id="KW-1185">Reference proteome</keyword>
<dbReference type="Proteomes" id="UP000007799">
    <property type="component" value="Unassembled WGS sequence"/>
</dbReference>
<accession>F2UEU1</accession>
<evidence type="ECO:0000313" key="4">
    <source>
        <dbReference type="EMBL" id="EGD75141.1"/>
    </source>
</evidence>
<dbReference type="EMBL" id="GL832971">
    <property type="protein sequence ID" value="EGD75141.1"/>
    <property type="molecule type" value="Genomic_DNA"/>
</dbReference>
<dbReference type="GO" id="GO:0031146">
    <property type="term" value="P:SCF-dependent proteasomal ubiquitin-dependent protein catabolic process"/>
    <property type="evidence" value="ECO:0007669"/>
    <property type="project" value="TreeGrafter"/>
</dbReference>
<dbReference type="SUPFAM" id="SSF81383">
    <property type="entry name" value="F-box domain"/>
    <property type="match status" value="1"/>
</dbReference>
<evidence type="ECO:0000259" key="3">
    <source>
        <dbReference type="Pfam" id="PF19270"/>
    </source>
</evidence>
<dbReference type="GO" id="GO:0019005">
    <property type="term" value="C:SCF ubiquitin ligase complex"/>
    <property type="evidence" value="ECO:0007669"/>
    <property type="project" value="TreeGrafter"/>
</dbReference>
<proteinExistence type="predicted"/>
<sequence length="499" mass="57025">MSDRDDDGGDGGDREGAGVLESVPFDDATIQESRDVELDLFRRQWQQELNQQRHPADSSTTQQQEQHRQHPSVSAARHEKVVTPRRAGGGDDDEADEDGDALDATTGGGEVLGLPTSASKEAAAQAQDDVEKEALSLYFKGAELEEANCQTEALYYYRRAAKLLPDIEFRAHRVLTRRREQRLEQARAMREQQRQLHPDQQHHDHDEMDELCVRFSAAELQPTTPPADNVMHIRELPLEIIHAIALHLLKPTYDLTPILRLASTCRFLFVVLHDDCFWKAVAHRLWSPPPLTHAPWPSWRAASMRRPRPLHHGVYVSRVVYFRRGEQSLDDLYRPWHTVQYFRYLRLLPCGHAISALSCDAPAKVVGHLRRSVHARSDLQLLHGTWRCDGVDGDGDELVVTLEQAASNLRQQNAHARRQRRRRGRDSDVAHVSPLLTTFVLRLRISERSGKPSSRLSWEDYTISQTYASGTETSTQLNLNEQYKPYRFIPLDIFNKDMS</sequence>
<feature type="compositionally biased region" description="Acidic residues" evidence="2">
    <location>
        <begin position="90"/>
        <end position="101"/>
    </location>
</feature>
<feature type="compositionally biased region" description="Polar residues" evidence="2">
    <location>
        <begin position="47"/>
        <end position="64"/>
    </location>
</feature>
<dbReference type="InterPro" id="IPR036047">
    <property type="entry name" value="F-box-like_dom_sf"/>
</dbReference>
<dbReference type="OrthoDB" id="2117972at2759"/>
<dbReference type="STRING" id="946362.F2UEU1"/>
<evidence type="ECO:0000313" key="5">
    <source>
        <dbReference type="Proteomes" id="UP000007799"/>
    </source>
</evidence>
<evidence type="ECO:0000256" key="1">
    <source>
        <dbReference type="ARBA" id="ARBA00022786"/>
    </source>
</evidence>
<dbReference type="PANTHER" id="PTHR12874">
    <property type="entry name" value="F-BOX ONLY PROTEIN 48-RELATED"/>
    <property type="match status" value="1"/>
</dbReference>
<dbReference type="InParanoid" id="F2UEU1"/>
<organism evidence="5">
    <name type="scientific">Salpingoeca rosetta (strain ATCC 50818 / BSB-021)</name>
    <dbReference type="NCBI Taxonomy" id="946362"/>
    <lineage>
        <taxon>Eukaryota</taxon>
        <taxon>Choanoflagellata</taxon>
        <taxon>Craspedida</taxon>
        <taxon>Salpingoecidae</taxon>
        <taxon>Salpingoeca</taxon>
    </lineage>
</organism>
<feature type="region of interest" description="Disordered" evidence="2">
    <location>
        <begin position="1"/>
        <end position="31"/>
    </location>
</feature>
<evidence type="ECO:0000256" key="2">
    <source>
        <dbReference type="SAM" id="MobiDB-lite"/>
    </source>
</evidence>
<protein>
    <recommendedName>
        <fullName evidence="3">F-box protein Hrt3/FBXO9 C-terminal domain-containing protein</fullName>
    </recommendedName>
</protein>
<feature type="region of interest" description="Disordered" evidence="2">
    <location>
        <begin position="47"/>
        <end position="125"/>
    </location>
</feature>
<feature type="domain" description="F-box protein Hrt3/FBXO9 C-terminal" evidence="3">
    <location>
        <begin position="298"/>
        <end position="389"/>
    </location>
</feature>
<dbReference type="KEGG" id="sre:PTSG_06796"/>
<dbReference type="InterPro" id="IPR045464">
    <property type="entry name" value="Hrt3/FBXO9_C"/>
</dbReference>
<feature type="compositionally biased region" description="Acidic residues" evidence="2">
    <location>
        <begin position="1"/>
        <end position="10"/>
    </location>
</feature>
<keyword evidence="1" id="KW-0833">Ubl conjugation pathway</keyword>